<dbReference type="Proteomes" id="UP000229315">
    <property type="component" value="Unassembled WGS sequence"/>
</dbReference>
<dbReference type="EMBL" id="PFBH01000014">
    <property type="protein sequence ID" value="PIR85205.1"/>
    <property type="molecule type" value="Genomic_DNA"/>
</dbReference>
<accession>A0A2H0UHC4</accession>
<protein>
    <recommendedName>
        <fullName evidence="4">Prepilin-type N-terminal cleavage/methylation domain-containing protein</fullName>
    </recommendedName>
</protein>
<keyword evidence="1" id="KW-1133">Transmembrane helix</keyword>
<dbReference type="Pfam" id="PF07963">
    <property type="entry name" value="N_methyl"/>
    <property type="match status" value="1"/>
</dbReference>
<sequence>MNTEQQTRKGFSLIEMMVSVTIFAIVMLIGVGALLSLIETNRRAQAINSTVNNLNAALEGMSRSIRTGISYYCSTNANININGISGQQDCVGEDGGRLIAFRPSSGSNNITAYRLSSGQLQRNVGSGWIDLTAPEITIDTFRVWVRGSAPGDGEQPRALMVIKGSAPVPGGRTEFQIQSSVTQRILDI</sequence>
<evidence type="ECO:0000256" key="1">
    <source>
        <dbReference type="SAM" id="Phobius"/>
    </source>
</evidence>
<gene>
    <name evidence="2" type="ORF">COU15_02250</name>
</gene>
<dbReference type="NCBIfam" id="TIGR02532">
    <property type="entry name" value="IV_pilin_GFxxxE"/>
    <property type="match status" value="1"/>
</dbReference>
<proteinExistence type="predicted"/>
<evidence type="ECO:0000313" key="3">
    <source>
        <dbReference type="Proteomes" id="UP000229315"/>
    </source>
</evidence>
<dbReference type="AlphaFoldDB" id="A0A2H0UHC4"/>
<dbReference type="PROSITE" id="PS00409">
    <property type="entry name" value="PROKAR_NTER_METHYL"/>
    <property type="match status" value="1"/>
</dbReference>
<dbReference type="SUPFAM" id="SSF54523">
    <property type="entry name" value="Pili subunits"/>
    <property type="match status" value="1"/>
</dbReference>
<dbReference type="Gene3D" id="3.30.700.10">
    <property type="entry name" value="Glycoprotein, Type 4 Pilin"/>
    <property type="match status" value="1"/>
</dbReference>
<reference evidence="3" key="1">
    <citation type="submission" date="2017-09" db="EMBL/GenBank/DDBJ databases">
        <title>Depth-based differentiation of microbial function through sediment-hosted aquifers and enrichment of novel symbionts in the deep terrestrial subsurface.</title>
        <authorList>
            <person name="Probst A.J."/>
            <person name="Ladd B."/>
            <person name="Jarett J.K."/>
            <person name="Geller-Mcgrath D.E."/>
            <person name="Sieber C.M.K."/>
            <person name="Emerson J.B."/>
            <person name="Anantharaman K."/>
            <person name="Thomas B.C."/>
            <person name="Malmstrom R."/>
            <person name="Stieglmeier M."/>
            <person name="Klingl A."/>
            <person name="Woyke T."/>
            <person name="Ryan C.M."/>
            <person name="Banfield J.F."/>
        </authorList>
    </citation>
    <scope>NUCLEOTIDE SEQUENCE [LARGE SCALE GENOMIC DNA]</scope>
</reference>
<feature type="transmembrane region" description="Helical" evidence="1">
    <location>
        <begin position="12"/>
        <end position="38"/>
    </location>
</feature>
<dbReference type="InterPro" id="IPR045584">
    <property type="entry name" value="Pilin-like"/>
</dbReference>
<organism evidence="2 3">
    <name type="scientific">Candidatus Kaiserbacteria bacterium CG10_big_fil_rev_8_21_14_0_10_45_20</name>
    <dbReference type="NCBI Taxonomy" id="1974607"/>
    <lineage>
        <taxon>Bacteria</taxon>
        <taxon>Candidatus Kaiseribacteriota</taxon>
    </lineage>
</organism>
<comment type="caution">
    <text evidence="2">The sequence shown here is derived from an EMBL/GenBank/DDBJ whole genome shotgun (WGS) entry which is preliminary data.</text>
</comment>
<dbReference type="InterPro" id="IPR012902">
    <property type="entry name" value="N_methyl_site"/>
</dbReference>
<name>A0A2H0UHC4_9BACT</name>
<keyword evidence="1" id="KW-0812">Transmembrane</keyword>
<evidence type="ECO:0008006" key="4">
    <source>
        <dbReference type="Google" id="ProtNLM"/>
    </source>
</evidence>
<evidence type="ECO:0000313" key="2">
    <source>
        <dbReference type="EMBL" id="PIR85205.1"/>
    </source>
</evidence>
<keyword evidence="1" id="KW-0472">Membrane</keyword>